<dbReference type="EMBL" id="CAEZSR010000255">
    <property type="protein sequence ID" value="CAB4593982.1"/>
    <property type="molecule type" value="Genomic_DNA"/>
</dbReference>
<feature type="domain" description="MOSC" evidence="4">
    <location>
        <begin position="225"/>
        <end position="376"/>
    </location>
</feature>
<dbReference type="InterPro" id="IPR005302">
    <property type="entry name" value="MoCF_Sase_C"/>
</dbReference>
<accession>A0A6J6FY49</accession>
<sequence length="380" mass="40847">MTTDDTTTTGTTTTDATTTGTTTTGTTTTGTTTTGGATIGMLPIGVVRNDRSEAIDDDWDRVNSRIELDLDLLGADATEGLRAFSHVEVLYVFDRVDPDTVTRGSRHPRGNPDWPKVGILAQRAKHRPNRIGTTVCELMAVRPGGVIEVRGLDAIDGTPVLDVKPYMVEFGPRGDVLQPAWSSELMAGYWTIERDPFPEPDPVAWLAEVRRSPADRGTLAMIVRRPSVDEREVVATGELDTAVGLVGDNWLARGSRSSPDGSAELDAQLNIMNIRCARLVADGDDDRVPLAGDQLFVDLDLSPENLPAGTHLRIGTAVIEVTAKPHTGCAKFTRRFGLAAHRWINGRDGTQQRLRGICAKVVVPGTIAAGDEIVKLPAPS</sequence>
<dbReference type="InterPro" id="IPR040372">
    <property type="entry name" value="YaeB-like"/>
</dbReference>
<dbReference type="GO" id="GO:0030170">
    <property type="term" value="F:pyridoxal phosphate binding"/>
    <property type="evidence" value="ECO:0007669"/>
    <property type="project" value="InterPro"/>
</dbReference>
<feature type="domain" description="TsaA-like" evidence="5">
    <location>
        <begin position="41"/>
        <end position="175"/>
    </location>
</feature>
<dbReference type="Pfam" id="PF03473">
    <property type="entry name" value="MOSC"/>
    <property type="match status" value="1"/>
</dbReference>
<dbReference type="PROSITE" id="PS51668">
    <property type="entry name" value="TSAA_2"/>
    <property type="match status" value="1"/>
</dbReference>
<keyword evidence="1" id="KW-0949">S-adenosyl-L-methionine</keyword>
<evidence type="ECO:0000256" key="2">
    <source>
        <dbReference type="ARBA" id="ARBA00033753"/>
    </source>
</evidence>
<dbReference type="PANTHER" id="PTHR12818">
    <property type="entry name" value="TRNA (ADENINE(37)-N6)-METHYLTRANSFERASE"/>
    <property type="match status" value="1"/>
</dbReference>
<protein>
    <submittedName>
        <fullName evidence="6">Unannotated protein</fullName>
    </submittedName>
</protein>
<evidence type="ECO:0000256" key="1">
    <source>
        <dbReference type="ARBA" id="ARBA00022691"/>
    </source>
</evidence>
<dbReference type="AlphaFoldDB" id="A0A6J6FY49"/>
<evidence type="ECO:0000313" key="6">
    <source>
        <dbReference type="EMBL" id="CAB4593982.1"/>
    </source>
</evidence>
<dbReference type="PANTHER" id="PTHR12818:SF0">
    <property type="entry name" value="TRNA (ADENINE(37)-N6)-METHYLTRANSFERASE"/>
    <property type="match status" value="1"/>
</dbReference>
<dbReference type="GO" id="GO:0030151">
    <property type="term" value="F:molybdenum ion binding"/>
    <property type="evidence" value="ECO:0007669"/>
    <property type="project" value="InterPro"/>
</dbReference>
<dbReference type="PROSITE" id="PS51340">
    <property type="entry name" value="MOSC"/>
    <property type="match status" value="1"/>
</dbReference>
<dbReference type="SUPFAM" id="SSF118196">
    <property type="entry name" value="YaeB-like"/>
    <property type="match status" value="1"/>
</dbReference>
<evidence type="ECO:0000259" key="5">
    <source>
        <dbReference type="PROSITE" id="PS51668"/>
    </source>
</evidence>
<feature type="compositionally biased region" description="Low complexity" evidence="3">
    <location>
        <begin position="1"/>
        <end position="36"/>
    </location>
</feature>
<proteinExistence type="inferred from homology"/>
<evidence type="ECO:0000259" key="4">
    <source>
        <dbReference type="PROSITE" id="PS51340"/>
    </source>
</evidence>
<dbReference type="SUPFAM" id="SSF50800">
    <property type="entry name" value="PK beta-barrel domain-like"/>
    <property type="match status" value="1"/>
</dbReference>
<dbReference type="InterPro" id="IPR036414">
    <property type="entry name" value="YaeB_N_sf"/>
</dbReference>
<dbReference type="Gene3D" id="2.40.33.20">
    <property type="entry name" value="PK beta-barrel domain-like"/>
    <property type="match status" value="1"/>
</dbReference>
<dbReference type="InterPro" id="IPR011037">
    <property type="entry name" value="Pyrv_Knase-like_insert_dom_sf"/>
</dbReference>
<comment type="similarity">
    <text evidence="2">Belongs to the tRNA methyltransferase O family.</text>
</comment>
<dbReference type="GO" id="GO:0003824">
    <property type="term" value="F:catalytic activity"/>
    <property type="evidence" value="ECO:0007669"/>
    <property type="project" value="InterPro"/>
</dbReference>
<evidence type="ECO:0000256" key="3">
    <source>
        <dbReference type="SAM" id="MobiDB-lite"/>
    </source>
</evidence>
<feature type="region of interest" description="Disordered" evidence="3">
    <location>
        <begin position="1"/>
        <end position="37"/>
    </location>
</feature>
<dbReference type="Gene3D" id="2.40.30.70">
    <property type="entry name" value="YaeB-like"/>
    <property type="match status" value="1"/>
</dbReference>
<dbReference type="InterPro" id="IPR023370">
    <property type="entry name" value="TrmO-like_N"/>
</dbReference>
<dbReference type="Pfam" id="PF01980">
    <property type="entry name" value="TrmO_N"/>
    <property type="match status" value="1"/>
</dbReference>
<gene>
    <name evidence="6" type="ORF">UFOPK1493_03897</name>
</gene>
<dbReference type="InterPro" id="IPR036413">
    <property type="entry name" value="YaeB-like_sf"/>
</dbReference>
<organism evidence="6">
    <name type="scientific">freshwater metagenome</name>
    <dbReference type="NCBI Taxonomy" id="449393"/>
    <lineage>
        <taxon>unclassified sequences</taxon>
        <taxon>metagenomes</taxon>
        <taxon>ecological metagenomes</taxon>
    </lineage>
</organism>
<dbReference type="CDD" id="cd09281">
    <property type="entry name" value="UPF0066"/>
    <property type="match status" value="1"/>
</dbReference>
<name>A0A6J6FY49_9ZZZZ</name>
<reference evidence="6" key="1">
    <citation type="submission" date="2020-05" db="EMBL/GenBank/DDBJ databases">
        <authorList>
            <person name="Chiriac C."/>
            <person name="Salcher M."/>
            <person name="Ghai R."/>
            <person name="Kavagutti S V."/>
        </authorList>
    </citation>
    <scope>NUCLEOTIDE SEQUENCE</scope>
</reference>